<dbReference type="OrthoDB" id="117269at2759"/>
<reference evidence="7" key="1">
    <citation type="submission" date="2020-04" db="EMBL/GenBank/DDBJ databases">
        <authorList>
            <person name="Alioto T."/>
            <person name="Alioto T."/>
            <person name="Gomez Garrido J."/>
        </authorList>
    </citation>
    <scope>NUCLEOTIDE SEQUENCE</scope>
    <source>
        <strain evidence="7">A484AB</strain>
    </source>
</reference>
<dbReference type="GO" id="GO:0016787">
    <property type="term" value="F:hydrolase activity"/>
    <property type="evidence" value="ECO:0007669"/>
    <property type="project" value="UniProtKB-KW"/>
</dbReference>
<dbReference type="FunFam" id="3.30.70.270:FF:000026">
    <property type="entry name" value="Transposon Ty3-G Gag-Pol polyprotein"/>
    <property type="match status" value="1"/>
</dbReference>
<dbReference type="InterPro" id="IPR050951">
    <property type="entry name" value="Retrovirus_Pol_polyprotein"/>
</dbReference>
<keyword evidence="2" id="KW-0548">Nucleotidyltransferase</keyword>
<evidence type="ECO:0000256" key="6">
    <source>
        <dbReference type="ARBA" id="ARBA00022918"/>
    </source>
</evidence>
<keyword evidence="1" id="KW-0808">Transferase</keyword>
<dbReference type="CDD" id="cd01647">
    <property type="entry name" value="RT_LTR"/>
    <property type="match status" value="1"/>
</dbReference>
<evidence type="ECO:0000313" key="8">
    <source>
        <dbReference type="Proteomes" id="UP001152795"/>
    </source>
</evidence>
<dbReference type="InterPro" id="IPR043128">
    <property type="entry name" value="Rev_trsase/Diguanyl_cyclase"/>
</dbReference>
<evidence type="ECO:0000313" key="7">
    <source>
        <dbReference type="EMBL" id="CAB4024271.1"/>
    </source>
</evidence>
<comment type="caution">
    <text evidence="7">The sequence shown here is derived from an EMBL/GenBank/DDBJ whole genome shotgun (WGS) entry which is preliminary data.</text>
</comment>
<dbReference type="FunFam" id="3.10.20.370:FF:000001">
    <property type="entry name" value="Retrovirus-related Pol polyprotein from transposon 17.6-like protein"/>
    <property type="match status" value="1"/>
</dbReference>
<dbReference type="PANTHER" id="PTHR37984">
    <property type="entry name" value="PROTEIN CBG26694"/>
    <property type="match status" value="1"/>
</dbReference>
<gene>
    <name evidence="7" type="ORF">PACLA_8A028749</name>
</gene>
<dbReference type="PROSITE" id="PS50878">
    <property type="entry name" value="RT_POL"/>
    <property type="match status" value="1"/>
</dbReference>
<dbReference type="Pfam" id="PF17917">
    <property type="entry name" value="RT_RNaseH"/>
    <property type="match status" value="1"/>
</dbReference>
<keyword evidence="3" id="KW-0540">Nuclease</keyword>
<evidence type="ECO:0000256" key="1">
    <source>
        <dbReference type="ARBA" id="ARBA00022679"/>
    </source>
</evidence>
<dbReference type="InterPro" id="IPR041373">
    <property type="entry name" value="RT_RNaseH"/>
</dbReference>
<keyword evidence="8" id="KW-1185">Reference proteome</keyword>
<evidence type="ECO:0000256" key="3">
    <source>
        <dbReference type="ARBA" id="ARBA00022722"/>
    </source>
</evidence>
<dbReference type="Pfam" id="PF00078">
    <property type="entry name" value="RVT_1"/>
    <property type="match status" value="1"/>
</dbReference>
<dbReference type="SUPFAM" id="SSF56672">
    <property type="entry name" value="DNA/RNA polymerases"/>
    <property type="match status" value="1"/>
</dbReference>
<keyword evidence="4" id="KW-0255">Endonuclease</keyword>
<accession>A0A6S7J358</accession>
<evidence type="ECO:0000256" key="5">
    <source>
        <dbReference type="ARBA" id="ARBA00022801"/>
    </source>
</evidence>
<keyword evidence="5" id="KW-0378">Hydrolase</keyword>
<dbReference type="PANTHER" id="PTHR37984:SF11">
    <property type="entry name" value="INTEGRASE CATALYTIC DOMAIN-CONTAINING PROTEIN"/>
    <property type="match status" value="1"/>
</dbReference>
<dbReference type="Proteomes" id="UP001152795">
    <property type="component" value="Unassembled WGS sequence"/>
</dbReference>
<dbReference type="InterPro" id="IPR000477">
    <property type="entry name" value="RT_dom"/>
</dbReference>
<dbReference type="CDD" id="cd09274">
    <property type="entry name" value="RNase_HI_RT_Ty3"/>
    <property type="match status" value="1"/>
</dbReference>
<dbReference type="Gene3D" id="3.10.10.10">
    <property type="entry name" value="HIV Type 1 Reverse Transcriptase, subunit A, domain 1"/>
    <property type="match status" value="1"/>
</dbReference>
<dbReference type="GO" id="GO:0004519">
    <property type="term" value="F:endonuclease activity"/>
    <property type="evidence" value="ECO:0007669"/>
    <property type="project" value="UniProtKB-KW"/>
</dbReference>
<organism evidence="7 8">
    <name type="scientific">Paramuricea clavata</name>
    <name type="common">Red gorgonian</name>
    <name type="synonym">Violescent sea-whip</name>
    <dbReference type="NCBI Taxonomy" id="317549"/>
    <lineage>
        <taxon>Eukaryota</taxon>
        <taxon>Metazoa</taxon>
        <taxon>Cnidaria</taxon>
        <taxon>Anthozoa</taxon>
        <taxon>Octocorallia</taxon>
        <taxon>Malacalcyonacea</taxon>
        <taxon>Plexauridae</taxon>
        <taxon>Paramuricea</taxon>
    </lineage>
</organism>
<dbReference type="AlphaFoldDB" id="A0A6S7J358"/>
<keyword evidence="6" id="KW-0695">RNA-directed DNA polymerase</keyword>
<sequence length="396" mass="44811">MSVIEEITNDMSNAAHFSRLDLRSGHHQIVLNEESRGVTAFTTHKGLFQWKRLPFGINSASEVFQNAIQHALQGLNGVKNIVDDIIFGGQTQKERDDNLQALLQRLRDTGLTAKKSKCLFNVDSLWFYRMILSKNGIRLDEEKVVAIKNTPAPNNVKELRSFLGLVNYYSKFSPNFSTITAPLRKLDRKKVPWTWDASHQEAFDQVKSSLSEQCMLVYYDPNRSTSVVVDSTASPVGLGAILVQHDEQGILKVIAFAGRALTVVEQRYCQTEREALACVWACEKFHLYLVGCQFTLYTDHQALEILYSAKAKQSARIQRWELHLQQYNYTVNYRSGTGNPADFLSRAPINEPSGQSIAEEYINFLTEQAIPRTITLSEVQEATKNDKELQSVGRAL</sequence>
<dbReference type="InterPro" id="IPR043502">
    <property type="entry name" value="DNA/RNA_pol_sf"/>
</dbReference>
<dbReference type="GO" id="GO:0003964">
    <property type="term" value="F:RNA-directed DNA polymerase activity"/>
    <property type="evidence" value="ECO:0007669"/>
    <property type="project" value="UniProtKB-KW"/>
</dbReference>
<dbReference type="Gene3D" id="3.30.70.270">
    <property type="match status" value="2"/>
</dbReference>
<proteinExistence type="predicted"/>
<protein>
    <submittedName>
        <fullName evidence="7">Uncharacterized protein</fullName>
    </submittedName>
</protein>
<name>A0A6S7J358_PARCT</name>
<evidence type="ECO:0000256" key="4">
    <source>
        <dbReference type="ARBA" id="ARBA00022759"/>
    </source>
</evidence>
<evidence type="ECO:0000256" key="2">
    <source>
        <dbReference type="ARBA" id="ARBA00022695"/>
    </source>
</evidence>
<dbReference type="EMBL" id="CACRXK020012931">
    <property type="protein sequence ID" value="CAB4024271.1"/>
    <property type="molecule type" value="Genomic_DNA"/>
</dbReference>